<dbReference type="RefSeq" id="WP_076615319.1">
    <property type="nucleotide sequence ID" value="NZ_CP019323.1"/>
</dbReference>
<keyword evidence="3" id="KW-1185">Reference proteome</keyword>
<keyword evidence="1" id="KW-0812">Transmembrane</keyword>
<feature type="transmembrane region" description="Helical" evidence="1">
    <location>
        <begin position="12"/>
        <end position="30"/>
    </location>
</feature>
<evidence type="ECO:0000256" key="1">
    <source>
        <dbReference type="SAM" id="Phobius"/>
    </source>
</evidence>
<gene>
    <name evidence="2" type="ORF">BTM29_07060</name>
</gene>
<organism evidence="2 3">
    <name type="scientific">Companilactobacillus allii</name>
    <dbReference type="NCBI Taxonomy" id="1847728"/>
    <lineage>
        <taxon>Bacteria</taxon>
        <taxon>Bacillati</taxon>
        <taxon>Bacillota</taxon>
        <taxon>Bacilli</taxon>
        <taxon>Lactobacillales</taxon>
        <taxon>Lactobacillaceae</taxon>
        <taxon>Companilactobacillus</taxon>
    </lineage>
</organism>
<feature type="transmembrane region" description="Helical" evidence="1">
    <location>
        <begin position="545"/>
        <end position="566"/>
    </location>
</feature>
<sequence length="568" mass="63934">MNTQNHINKKTISVILLFFISIIIWMLWQFHLNYMIAGSDTFFHTQRIYEIRQAFINGNLPSWLNFDTFFSSGQAVNGMYPDFTLWPFIFITDMLSPIHQIIAIKVMIAMMTFVVTFLSLNKRYSSLNSSMAALIYTYSGAVLRGITTEFQPGVAIVLAFSFPLIFTFKDILESKRIDYILAIKVGLLMTIVINSHLLSAVAISMVAGVFLIVCSIKNRTLIPFINLVISGLIAVVLCLPLIYRLMTISKTGLLPPFGKGNVIADPISILFTNVKWNAKTSFSTLSLIVLLIVLVGFDKKKTNKLLPWLLVESVLVIFSTDLTPWAIFNHIPILNNFQESSWRFALFLGIVPIILLLENFKAQTSKYILVLMSILSLSAAIQVTTNYIYNHGTTLTTMTAKTKTDLSPNTDVKLTSSGINSEKILRTLIPDYAPDKVAIDPNSNGQFLSPEVQNLLIHHTASQNNKTTNLKKTSSTTNSVNYRGKNIKRGNVQLPIFGYSSLKYDIKVNNKSVKWTTDDLGFIAIYNPSKANTVNISVASYYPHIYPYMIWFSFVLFIALIGYVIYRS</sequence>
<dbReference type="STRING" id="1847728.BTM29_07060"/>
<protein>
    <recommendedName>
        <fullName evidence="4">Membrane protein 6-pyruvoyl-tetrahydropterin synthase-related domain-containing protein</fullName>
    </recommendedName>
</protein>
<evidence type="ECO:0000313" key="3">
    <source>
        <dbReference type="Proteomes" id="UP000187499"/>
    </source>
</evidence>
<feature type="transmembrane region" description="Helical" evidence="1">
    <location>
        <begin position="186"/>
        <end position="214"/>
    </location>
</feature>
<feature type="transmembrane region" description="Helical" evidence="1">
    <location>
        <begin position="98"/>
        <end position="120"/>
    </location>
</feature>
<evidence type="ECO:0000313" key="2">
    <source>
        <dbReference type="EMBL" id="APX72333.1"/>
    </source>
</evidence>
<feature type="transmembrane region" description="Helical" evidence="1">
    <location>
        <begin position="280"/>
        <end position="297"/>
    </location>
</feature>
<evidence type="ECO:0008006" key="4">
    <source>
        <dbReference type="Google" id="ProtNLM"/>
    </source>
</evidence>
<proteinExistence type="predicted"/>
<dbReference type="Proteomes" id="UP000187499">
    <property type="component" value="Chromosome"/>
</dbReference>
<keyword evidence="1" id="KW-0472">Membrane</keyword>
<dbReference type="KEGG" id="lalw:BTM29_07060"/>
<feature type="transmembrane region" description="Helical" evidence="1">
    <location>
        <begin position="221"/>
        <end position="243"/>
    </location>
</feature>
<feature type="transmembrane region" description="Helical" evidence="1">
    <location>
        <begin position="340"/>
        <end position="357"/>
    </location>
</feature>
<accession>A0A1P8Q3B0</accession>
<name>A0A1P8Q3B0_9LACO</name>
<keyword evidence="1" id="KW-1133">Transmembrane helix</keyword>
<dbReference type="AlphaFoldDB" id="A0A1P8Q3B0"/>
<feature type="transmembrane region" description="Helical" evidence="1">
    <location>
        <begin position="141"/>
        <end position="166"/>
    </location>
</feature>
<dbReference type="EMBL" id="CP019323">
    <property type="protein sequence ID" value="APX72333.1"/>
    <property type="molecule type" value="Genomic_DNA"/>
</dbReference>
<feature type="transmembrane region" description="Helical" evidence="1">
    <location>
        <begin position="309"/>
        <end position="328"/>
    </location>
</feature>
<feature type="transmembrane region" description="Helical" evidence="1">
    <location>
        <begin position="369"/>
        <end position="389"/>
    </location>
</feature>
<reference evidence="3" key="1">
    <citation type="submission" date="2016-12" db="EMBL/GenBank/DDBJ databases">
        <authorList>
            <person name="Jung M.Y."/>
            <person name="Lee S.H."/>
        </authorList>
    </citation>
    <scope>NUCLEOTIDE SEQUENCE [LARGE SCALE GENOMIC DNA]</scope>
    <source>
        <strain evidence="3">WiKim39</strain>
    </source>
</reference>
<dbReference type="OrthoDB" id="2318680at2"/>